<evidence type="ECO:0000259" key="1">
    <source>
        <dbReference type="Pfam" id="PF00561"/>
    </source>
</evidence>
<organism evidence="2 3">
    <name type="scientific">Rubidibacter lacunae KORDI 51-2</name>
    <dbReference type="NCBI Taxonomy" id="582515"/>
    <lineage>
        <taxon>Bacteria</taxon>
        <taxon>Bacillati</taxon>
        <taxon>Cyanobacteriota</taxon>
        <taxon>Cyanophyceae</taxon>
        <taxon>Oscillatoriophycideae</taxon>
        <taxon>Chroococcales</taxon>
        <taxon>Aphanothecaceae</taxon>
        <taxon>Rubidibacter</taxon>
    </lineage>
</organism>
<feature type="domain" description="AB hydrolase-1" evidence="1">
    <location>
        <begin position="32"/>
        <end position="271"/>
    </location>
</feature>
<keyword evidence="2" id="KW-0378">Hydrolase</keyword>
<evidence type="ECO:0000313" key="2">
    <source>
        <dbReference type="EMBL" id="ERN43168.1"/>
    </source>
</evidence>
<evidence type="ECO:0000313" key="3">
    <source>
        <dbReference type="Proteomes" id="UP000016960"/>
    </source>
</evidence>
<dbReference type="InterPro" id="IPR029058">
    <property type="entry name" value="AB_hydrolase_fold"/>
</dbReference>
<dbReference type="Proteomes" id="UP000016960">
    <property type="component" value="Unassembled WGS sequence"/>
</dbReference>
<keyword evidence="3" id="KW-1185">Reference proteome</keyword>
<protein>
    <submittedName>
        <fullName evidence="2">Putative hydrolase or acyltransferase (Alpha/beta hydrolase superfamily)</fullName>
        <ecNumber evidence="2">3.4.11.5</ecNumber>
    </submittedName>
</protein>
<sequence length="293" mass="32674">MSSGLRSGATVVVRGVEHYYEWIRQPSDRVKPTLVFVHGWGGSSRYWRSTAQMLSAEYDCLLYDLRGFGRSRLPETARLDLGYELETYAEDLALLLDALGVERATINAHSMGASIAVLFLNRYSDRVEQAVLTCSGVFEYNPLTFGAFHWAGSYVVKLRFGWYLRVPLLDRAFMARFLHRPIPAEERQAFLEDFLLADPAAAAGTIYTAVSKQQADIMPGEFAQLPVPTLLIAGEKDIIIPTRLGRKAADMGDRIEYCEIPQAGHFPMLEDAPTYLAKVREFLGLSAPAVAQS</sequence>
<keyword evidence="2" id="KW-0808">Transferase</keyword>
<dbReference type="STRING" id="582515.KR51_00000600"/>
<dbReference type="PATRIC" id="fig|582515.4.peg.74"/>
<reference evidence="2 3" key="1">
    <citation type="submission" date="2013-05" db="EMBL/GenBank/DDBJ databases">
        <title>Draft genome sequence of Rubidibacter lacunae KORDI 51-2.</title>
        <authorList>
            <person name="Choi D.H."/>
            <person name="Noh J.H."/>
            <person name="Kwon K.-K."/>
            <person name="Lee J.-H."/>
            <person name="Ryu J.-Y."/>
        </authorList>
    </citation>
    <scope>NUCLEOTIDE SEQUENCE [LARGE SCALE GENOMIC DNA]</scope>
    <source>
        <strain evidence="2 3">KORDI 51-2</strain>
    </source>
</reference>
<dbReference type="Pfam" id="PF00561">
    <property type="entry name" value="Abhydrolase_1"/>
    <property type="match status" value="1"/>
</dbReference>
<dbReference type="InParanoid" id="U5DFA0"/>
<keyword evidence="2" id="KW-0031">Aminopeptidase</keyword>
<dbReference type="EMBL" id="ASSJ01000001">
    <property type="protein sequence ID" value="ERN43168.1"/>
    <property type="molecule type" value="Genomic_DNA"/>
</dbReference>
<proteinExistence type="predicted"/>
<comment type="caution">
    <text evidence="2">The sequence shown here is derived from an EMBL/GenBank/DDBJ whole genome shotgun (WGS) entry which is preliminary data.</text>
</comment>
<dbReference type="PANTHER" id="PTHR43194:SF5">
    <property type="entry name" value="PIMELOYL-[ACYL-CARRIER PROTEIN] METHYL ESTER ESTERASE"/>
    <property type="match status" value="1"/>
</dbReference>
<gene>
    <name evidence="2" type="ORF">KR51_00000600</name>
</gene>
<dbReference type="OrthoDB" id="252464at2"/>
<dbReference type="GO" id="GO:0004177">
    <property type="term" value="F:aminopeptidase activity"/>
    <property type="evidence" value="ECO:0007669"/>
    <property type="project" value="UniProtKB-KW"/>
</dbReference>
<dbReference type="PRINTS" id="PR00111">
    <property type="entry name" value="ABHYDROLASE"/>
</dbReference>
<dbReference type="PANTHER" id="PTHR43194">
    <property type="entry name" value="HYDROLASE ALPHA/BETA FOLD FAMILY"/>
    <property type="match status" value="1"/>
</dbReference>
<dbReference type="Gene3D" id="3.40.50.1820">
    <property type="entry name" value="alpha/beta hydrolase"/>
    <property type="match status" value="1"/>
</dbReference>
<dbReference type="RefSeq" id="WP_022603710.1">
    <property type="nucleotide sequence ID" value="NZ_ASSJ01000001.1"/>
</dbReference>
<dbReference type="SUPFAM" id="SSF53474">
    <property type="entry name" value="alpha/beta-Hydrolases"/>
    <property type="match status" value="1"/>
</dbReference>
<dbReference type="EC" id="3.4.11.5" evidence="2"/>
<dbReference type="GO" id="GO:0016746">
    <property type="term" value="F:acyltransferase activity"/>
    <property type="evidence" value="ECO:0007669"/>
    <property type="project" value="UniProtKB-KW"/>
</dbReference>
<dbReference type="InterPro" id="IPR050228">
    <property type="entry name" value="Carboxylesterase_BioH"/>
</dbReference>
<dbReference type="eggNOG" id="COG2267">
    <property type="taxonomic scope" value="Bacteria"/>
</dbReference>
<dbReference type="InterPro" id="IPR000073">
    <property type="entry name" value="AB_hydrolase_1"/>
</dbReference>
<keyword evidence="2" id="KW-0645">Protease</keyword>
<accession>U5DFA0</accession>
<name>U5DFA0_9CHRO</name>
<dbReference type="FunCoup" id="U5DFA0">
    <property type="interactions" value="16"/>
</dbReference>
<dbReference type="AlphaFoldDB" id="U5DFA0"/>
<keyword evidence="2" id="KW-0012">Acyltransferase</keyword>